<dbReference type="AlphaFoldDB" id="A0A8J4GXY4"/>
<reference evidence="1" key="1">
    <citation type="submission" date="2021-04" db="EMBL/GenBank/DDBJ databases">
        <title>Draft genome sequence of Xylanibacillus composti strain K13.</title>
        <authorList>
            <person name="Uke A."/>
            <person name="Chhe C."/>
            <person name="Baramee S."/>
            <person name="Kosugi A."/>
        </authorList>
    </citation>
    <scope>NUCLEOTIDE SEQUENCE</scope>
    <source>
        <strain evidence="1">K13</strain>
    </source>
</reference>
<comment type="caution">
    <text evidence="1">The sequence shown here is derived from an EMBL/GenBank/DDBJ whole genome shotgun (WGS) entry which is preliminary data.</text>
</comment>
<gene>
    <name evidence="1" type="ORF">XYCOK13_00520</name>
</gene>
<sequence>MYAKCTFRKELPKDVGLFVTFALILTYQLSGVRCISYLGGVRLPIHNWGVKD</sequence>
<dbReference type="EMBL" id="BOVK01000001">
    <property type="protein sequence ID" value="GIQ67228.1"/>
    <property type="molecule type" value="Genomic_DNA"/>
</dbReference>
<protein>
    <submittedName>
        <fullName evidence="1">Uncharacterized protein</fullName>
    </submittedName>
</protein>
<dbReference type="Proteomes" id="UP000677918">
    <property type="component" value="Unassembled WGS sequence"/>
</dbReference>
<evidence type="ECO:0000313" key="1">
    <source>
        <dbReference type="EMBL" id="GIQ67228.1"/>
    </source>
</evidence>
<accession>A0A8J4GXY4</accession>
<proteinExistence type="predicted"/>
<name>A0A8J4GXY4_9BACL</name>
<organism evidence="1 2">
    <name type="scientific">Xylanibacillus composti</name>
    <dbReference type="NCBI Taxonomy" id="1572762"/>
    <lineage>
        <taxon>Bacteria</taxon>
        <taxon>Bacillati</taxon>
        <taxon>Bacillota</taxon>
        <taxon>Bacilli</taxon>
        <taxon>Bacillales</taxon>
        <taxon>Paenibacillaceae</taxon>
        <taxon>Xylanibacillus</taxon>
    </lineage>
</organism>
<evidence type="ECO:0000313" key="2">
    <source>
        <dbReference type="Proteomes" id="UP000677918"/>
    </source>
</evidence>
<keyword evidence="2" id="KW-1185">Reference proteome</keyword>